<keyword evidence="2" id="KW-1185">Reference proteome</keyword>
<dbReference type="EMBL" id="BAABEP010000041">
    <property type="protein sequence ID" value="GAA3746053.1"/>
    <property type="molecule type" value="Genomic_DNA"/>
</dbReference>
<organism evidence="1 2">
    <name type="scientific">Streptomyces tremellae</name>
    <dbReference type="NCBI Taxonomy" id="1124239"/>
    <lineage>
        <taxon>Bacteria</taxon>
        <taxon>Bacillati</taxon>
        <taxon>Actinomycetota</taxon>
        <taxon>Actinomycetes</taxon>
        <taxon>Kitasatosporales</taxon>
        <taxon>Streptomycetaceae</taxon>
        <taxon>Streptomyces</taxon>
    </lineage>
</organism>
<comment type="caution">
    <text evidence="1">The sequence shown here is derived from an EMBL/GenBank/DDBJ whole genome shotgun (WGS) entry which is preliminary data.</text>
</comment>
<proteinExistence type="predicted"/>
<evidence type="ECO:0000313" key="2">
    <source>
        <dbReference type="Proteomes" id="UP001499884"/>
    </source>
</evidence>
<name>A0ABP7FQX5_9ACTN</name>
<evidence type="ECO:0008006" key="3">
    <source>
        <dbReference type="Google" id="ProtNLM"/>
    </source>
</evidence>
<dbReference type="Proteomes" id="UP001499884">
    <property type="component" value="Unassembled WGS sequence"/>
</dbReference>
<accession>A0ABP7FQX5</accession>
<gene>
    <name evidence="1" type="ORF">GCM10023082_48260</name>
</gene>
<protein>
    <recommendedName>
        <fullName evidence="3">Glycerate kinase</fullName>
    </recommendedName>
</protein>
<reference evidence="2" key="1">
    <citation type="journal article" date="2019" name="Int. J. Syst. Evol. Microbiol.">
        <title>The Global Catalogue of Microorganisms (GCM) 10K type strain sequencing project: providing services to taxonomists for standard genome sequencing and annotation.</title>
        <authorList>
            <consortium name="The Broad Institute Genomics Platform"/>
            <consortium name="The Broad Institute Genome Sequencing Center for Infectious Disease"/>
            <person name="Wu L."/>
            <person name="Ma J."/>
        </authorList>
    </citation>
    <scope>NUCLEOTIDE SEQUENCE [LARGE SCALE GENOMIC DNA]</scope>
    <source>
        <strain evidence="2">JCM 30846</strain>
    </source>
</reference>
<sequence length="70" mass="7032">MRVVLGVGDEDLTGERVLDPFDEKVHGGLLLPGLAGTPGRGLLGGGGAVVAARRRLDTTDAAPAAEAVAR</sequence>
<evidence type="ECO:0000313" key="1">
    <source>
        <dbReference type="EMBL" id="GAA3746053.1"/>
    </source>
</evidence>